<gene>
    <name evidence="2" type="ORF">FSARC_3540</name>
</gene>
<reference evidence="2" key="1">
    <citation type="journal article" date="2020" name="BMC Genomics">
        <title>Correction to: Identification and distribution of gene clusters required for synthesis of sphingolipid metabolism inhibitors in diverse species of the filamentous fungus Fusarium.</title>
        <authorList>
            <person name="Kim H.S."/>
            <person name="Lohmar J.M."/>
            <person name="Busman M."/>
            <person name="Brown D.W."/>
            <person name="Naumann T.A."/>
            <person name="Divon H.H."/>
            <person name="Lysoe E."/>
            <person name="Uhlig S."/>
            <person name="Proctor R.H."/>
        </authorList>
    </citation>
    <scope>NUCLEOTIDE SEQUENCE</scope>
    <source>
        <strain evidence="2">NRRL 20472</strain>
    </source>
</reference>
<name>A0A8H4U3W9_9HYPO</name>
<comment type="caution">
    <text evidence="2">The sequence shown here is derived from an EMBL/GenBank/DDBJ whole genome shotgun (WGS) entry which is preliminary data.</text>
</comment>
<keyword evidence="3" id="KW-1185">Reference proteome</keyword>
<dbReference type="Proteomes" id="UP000622797">
    <property type="component" value="Unassembled WGS sequence"/>
</dbReference>
<sequence>MAQPQEWRGVRTIIEGTGAKLKVDNDEVLAETIGNVNGTGYFDAAQNPIGPWVVTEVLSRGTHLWNPQHFDPEGPFGTKMLAQNLVNGLNTAASFCLLVGYSPYTLEPVFAWPPKANASNRSHDDDTLSVVQLRQSPGEVIIGSSTILHYALSIPGNFRTFKKLHVTKRWLTAFTGGDLSVDQAKALTVGSCYSLYNGDAPVVVARINPATSSEVPNHIRPNMDDLQHPGQGPGPENRRLSEVLPRVEQYLLDKQQIKCFVYKAPYMSNLLYPPELYEELTKFAKAHPTDKFNAAAMLFAAQLWVDITGHPTGMMEQFASKANREIPPVSLPVFLVYFEHWLKIHEYLQCLQFIHPFRLIREMFMKDLSVSSELFWIKESVINPEHIRDLVLKAKSKHSEIPVGERVSLFPFMLSGTTMAHPQDMQQLPRLSPTRQAMYGIPDLRVLGLPSFHRQENNKRIIAMPKAIAQLSFHGIETLLYQPIPDGLLGIAQQGPTSQFGSSTKSGTIWTHEFQVDLDPTTLEERQWRMAPELIPGLPAETFIKPEMLASWFRVSDRRLAWLNQLGVLGQVQLRTGPDGLPGYNGMPLENEAHLIPPAAMASVLQRALQDPSNRSLMPEPVAPIDRLNSIMDLLRERPKLSHVVWKELFDQVEQMTVPGNELSILVLLGAMTDAKESFARDSGFLTDFIRTAPDDTALLLGQVTSWCAQYMCRMVRVPAATEADANWWSNEANREAARNHDVRVYIHVDGAHRRFSEGLHVAQREHNEALGKQLAGVGLDEIKALQGLHQNEAIFTAIEEQIEDLRCYIRSKGQGHRLT</sequence>
<feature type="region of interest" description="Disordered" evidence="1">
    <location>
        <begin position="214"/>
        <end position="238"/>
    </location>
</feature>
<evidence type="ECO:0000256" key="1">
    <source>
        <dbReference type="SAM" id="MobiDB-lite"/>
    </source>
</evidence>
<evidence type="ECO:0000313" key="3">
    <source>
        <dbReference type="Proteomes" id="UP000622797"/>
    </source>
</evidence>
<organism evidence="2 3">
    <name type="scientific">Fusarium sarcochroum</name>
    <dbReference type="NCBI Taxonomy" id="1208366"/>
    <lineage>
        <taxon>Eukaryota</taxon>
        <taxon>Fungi</taxon>
        <taxon>Dikarya</taxon>
        <taxon>Ascomycota</taxon>
        <taxon>Pezizomycotina</taxon>
        <taxon>Sordariomycetes</taxon>
        <taxon>Hypocreomycetidae</taxon>
        <taxon>Hypocreales</taxon>
        <taxon>Nectriaceae</taxon>
        <taxon>Fusarium</taxon>
        <taxon>Fusarium lateritium species complex</taxon>
    </lineage>
</organism>
<dbReference type="EMBL" id="JABEXW010000171">
    <property type="protein sequence ID" value="KAF4969164.1"/>
    <property type="molecule type" value="Genomic_DNA"/>
</dbReference>
<proteinExistence type="predicted"/>
<reference evidence="2" key="2">
    <citation type="submission" date="2020-05" db="EMBL/GenBank/DDBJ databases">
        <authorList>
            <person name="Kim H.-S."/>
            <person name="Proctor R.H."/>
            <person name="Brown D.W."/>
        </authorList>
    </citation>
    <scope>NUCLEOTIDE SEQUENCE</scope>
    <source>
        <strain evidence="2">NRRL 20472</strain>
    </source>
</reference>
<dbReference type="OrthoDB" id="5071059at2759"/>
<protein>
    <submittedName>
        <fullName evidence="2">Uncharacterized protein</fullName>
    </submittedName>
</protein>
<evidence type="ECO:0000313" key="2">
    <source>
        <dbReference type="EMBL" id="KAF4969164.1"/>
    </source>
</evidence>
<accession>A0A8H4U3W9</accession>
<dbReference type="AlphaFoldDB" id="A0A8H4U3W9"/>